<keyword evidence="1 2" id="KW-0472">Membrane</keyword>
<dbReference type="AlphaFoldDB" id="A0A5S3VAQ3"/>
<evidence type="ECO:0000313" key="4">
    <source>
        <dbReference type="EMBL" id="TMO78641.1"/>
    </source>
</evidence>
<proteinExistence type="predicted"/>
<gene>
    <name evidence="3" type="ORF">CWC19_06830</name>
    <name evidence="4" type="ORF">CWC20_01230</name>
</gene>
<reference evidence="6" key="2">
    <citation type="submission" date="2019-06" db="EMBL/GenBank/DDBJ databases">
        <title>Co-occurence of chitin degradation, pigmentation and bioactivity in marine Pseudoalteromonas.</title>
        <authorList>
            <person name="Sonnenschein E.C."/>
            <person name="Bech P.K."/>
        </authorList>
    </citation>
    <scope>NUCLEOTIDE SEQUENCE [LARGE SCALE GENOMIC DNA]</scope>
    <source>
        <strain evidence="6">S3790</strain>
    </source>
</reference>
<evidence type="ECO:0000313" key="5">
    <source>
        <dbReference type="Proteomes" id="UP000307164"/>
    </source>
</evidence>
<dbReference type="PIRSF" id="PIRSF016789">
    <property type="entry name" value="DUF454"/>
    <property type="match status" value="1"/>
</dbReference>
<keyword evidence="1" id="KW-0997">Cell inner membrane</keyword>
<evidence type="ECO:0000256" key="2">
    <source>
        <dbReference type="SAM" id="Phobius"/>
    </source>
</evidence>
<feature type="transmembrane region" description="Helical" evidence="2">
    <location>
        <begin position="103"/>
        <end position="122"/>
    </location>
</feature>
<dbReference type="InterPro" id="IPR007401">
    <property type="entry name" value="DUF454"/>
</dbReference>
<keyword evidence="1" id="KW-1003">Cell membrane</keyword>
<reference evidence="3" key="3">
    <citation type="submission" date="2019-09" db="EMBL/GenBank/DDBJ databases">
        <title>Co-occurence of chitin degradation, pigmentation and bioactivity in marine Pseudoalteromonas.</title>
        <authorList>
            <person name="Sonnenschein E.C."/>
            <person name="Bech P.K."/>
        </authorList>
    </citation>
    <scope>NUCLEOTIDE SEQUENCE</scope>
    <source>
        <strain evidence="3">S3790</strain>
        <strain evidence="4 5">S3895</strain>
    </source>
</reference>
<dbReference type="PANTHER" id="PTHR35813">
    <property type="entry name" value="INNER MEMBRANE PROTEIN YBAN"/>
    <property type="match status" value="1"/>
</dbReference>
<comment type="subcellular location">
    <subcellularLocation>
        <location evidence="1">Cell inner membrane</location>
        <topology evidence="1">Multi-pass membrane protein</topology>
    </subcellularLocation>
</comment>
<comment type="caution">
    <text evidence="3">The sequence shown here is derived from an EMBL/GenBank/DDBJ whole genome shotgun (WGS) entry which is preliminary data.</text>
</comment>
<evidence type="ECO:0000313" key="6">
    <source>
        <dbReference type="Proteomes" id="UP000307217"/>
    </source>
</evidence>
<protein>
    <recommendedName>
        <fullName evidence="1">Inner membrane protein</fullName>
    </recommendedName>
</protein>
<dbReference type="Proteomes" id="UP000307164">
    <property type="component" value="Unassembled WGS sequence"/>
</dbReference>
<dbReference type="Proteomes" id="UP000307217">
    <property type="component" value="Unassembled WGS sequence"/>
</dbReference>
<accession>A0A5S3VAQ3</accession>
<name>A0A5S3VAQ3_9GAMM</name>
<evidence type="ECO:0000313" key="3">
    <source>
        <dbReference type="EMBL" id="TMO69036.1"/>
    </source>
</evidence>
<dbReference type="EMBL" id="PNBX01000025">
    <property type="protein sequence ID" value="TMO69036.1"/>
    <property type="molecule type" value="Genomic_DNA"/>
</dbReference>
<reference evidence="5 6" key="1">
    <citation type="submission" date="2018-01" db="EMBL/GenBank/DDBJ databases">
        <authorList>
            <person name="Paulsen S."/>
            <person name="Gram L.K."/>
        </authorList>
    </citation>
    <scope>NUCLEOTIDE SEQUENCE [LARGE SCALE GENOMIC DNA]</scope>
    <source>
        <strain evidence="3 6">S3790</strain>
        <strain evidence="4 5">S3895</strain>
    </source>
</reference>
<dbReference type="Pfam" id="PF04304">
    <property type="entry name" value="DUF454"/>
    <property type="match status" value="1"/>
</dbReference>
<sequence>MKNSFSRIFNRCFWLHLIGIIFVALGFIGIVLPVMPTTIFFILALACFTRSSPRFANWLLIHPRFGPSLQMWQQHQVVPPKGKWGAGIGMSLGFIVLCYSQPAIWVLALVATIEVMVLAYILRKPSYPPSSDVV</sequence>
<feature type="transmembrane region" description="Helical" evidence="2">
    <location>
        <begin position="12"/>
        <end position="32"/>
    </location>
</feature>
<dbReference type="EMBL" id="PNBW01000009">
    <property type="protein sequence ID" value="TMO78641.1"/>
    <property type="molecule type" value="Genomic_DNA"/>
</dbReference>
<dbReference type="RefSeq" id="WP_138591179.1">
    <property type="nucleotide sequence ID" value="NZ_PNBW01000009.1"/>
</dbReference>
<dbReference type="GO" id="GO:0005886">
    <property type="term" value="C:plasma membrane"/>
    <property type="evidence" value="ECO:0007669"/>
    <property type="project" value="UniProtKB-SubCell"/>
</dbReference>
<dbReference type="OrthoDB" id="9816293at2"/>
<keyword evidence="2" id="KW-0812">Transmembrane</keyword>
<keyword evidence="2" id="KW-1133">Transmembrane helix</keyword>
<organism evidence="3 6">
    <name type="scientific">Pseudoalteromonas aurantia</name>
    <dbReference type="NCBI Taxonomy" id="43654"/>
    <lineage>
        <taxon>Bacteria</taxon>
        <taxon>Pseudomonadati</taxon>
        <taxon>Pseudomonadota</taxon>
        <taxon>Gammaproteobacteria</taxon>
        <taxon>Alteromonadales</taxon>
        <taxon>Pseudoalteromonadaceae</taxon>
        <taxon>Pseudoalteromonas</taxon>
    </lineage>
</organism>
<evidence type="ECO:0000256" key="1">
    <source>
        <dbReference type="PIRNR" id="PIRNR016789"/>
    </source>
</evidence>
<keyword evidence="5" id="KW-1185">Reference proteome</keyword>
<dbReference type="PANTHER" id="PTHR35813:SF1">
    <property type="entry name" value="INNER MEMBRANE PROTEIN YBAN"/>
    <property type="match status" value="1"/>
</dbReference>